<dbReference type="Proteomes" id="UP000325785">
    <property type="component" value="Chromosome"/>
</dbReference>
<gene>
    <name evidence="4" type="primary">parE4</name>
    <name evidence="4" type="ORF">RIdsm_03094</name>
    <name evidence="3" type="ORF">XM52_10110</name>
</gene>
<sequence length="99" mass="11581">MSRQILWRPRAEADLDDIWRYTVERWSEGQAVAYLTGLDRTLGVLAEFPETARLREEFVPPVRIHPYRAHLIVFLADERGLDVVRVVHARANWQAILSE</sequence>
<evidence type="ECO:0000313" key="3">
    <source>
        <dbReference type="EMBL" id="KRS17907.1"/>
    </source>
</evidence>
<evidence type="ECO:0000313" key="4">
    <source>
        <dbReference type="EMBL" id="QEW27282.1"/>
    </source>
</evidence>
<dbReference type="KEGG" id="rid:RIdsm_03094"/>
<dbReference type="PANTHER" id="PTHR33755:SF9">
    <property type="entry name" value="TOXIN PARE1"/>
    <property type="match status" value="1"/>
</dbReference>
<accession>A0A0T5P9Q3</accession>
<dbReference type="Pfam" id="PF05016">
    <property type="entry name" value="ParE_toxin"/>
    <property type="match status" value="1"/>
</dbReference>
<dbReference type="PATRIC" id="fig|540747.5.peg.4947"/>
<evidence type="ECO:0000313" key="5">
    <source>
        <dbReference type="Proteomes" id="UP000051401"/>
    </source>
</evidence>
<dbReference type="AlphaFoldDB" id="A0A0T5P9Q3"/>
<dbReference type="EMBL" id="LAXI01000005">
    <property type="protein sequence ID" value="KRS17907.1"/>
    <property type="molecule type" value="Genomic_DNA"/>
</dbReference>
<evidence type="ECO:0000256" key="2">
    <source>
        <dbReference type="ARBA" id="ARBA00022649"/>
    </source>
</evidence>
<dbReference type="STRING" id="540747.SAMN04488031_101251"/>
<dbReference type="InterPro" id="IPR007712">
    <property type="entry name" value="RelE/ParE_toxin"/>
</dbReference>
<dbReference type="InterPro" id="IPR051803">
    <property type="entry name" value="TA_system_RelE-like_toxin"/>
</dbReference>
<dbReference type="Gene3D" id="3.30.2310.20">
    <property type="entry name" value="RelE-like"/>
    <property type="match status" value="1"/>
</dbReference>
<comment type="similarity">
    <text evidence="1">Belongs to the RelE toxin family.</text>
</comment>
<reference evidence="4 6" key="2">
    <citation type="submission" date="2018-08" db="EMBL/GenBank/DDBJ databases">
        <title>Genetic Globetrotter - A new plasmid hitch-hiking vast phylogenetic and geographic distances.</title>
        <authorList>
            <person name="Vollmers J."/>
            <person name="Petersen J."/>
        </authorList>
    </citation>
    <scope>NUCLEOTIDE SEQUENCE [LARGE SCALE GENOMIC DNA]</scope>
    <source>
        <strain evidence="4 6">DSM 26383</strain>
    </source>
</reference>
<dbReference type="EMBL" id="CP031598">
    <property type="protein sequence ID" value="QEW27282.1"/>
    <property type="molecule type" value="Genomic_DNA"/>
</dbReference>
<keyword evidence="2" id="KW-1277">Toxin-antitoxin system</keyword>
<dbReference type="PANTHER" id="PTHR33755">
    <property type="entry name" value="TOXIN PARE1-RELATED"/>
    <property type="match status" value="1"/>
</dbReference>
<dbReference type="Proteomes" id="UP000051401">
    <property type="component" value="Unassembled WGS sequence"/>
</dbReference>
<dbReference type="OrthoDB" id="7173315at2"/>
<name>A0A0T5P9Q3_9RHOB</name>
<keyword evidence="5" id="KW-1185">Reference proteome</keyword>
<dbReference type="RefSeq" id="WP_057815874.1">
    <property type="nucleotide sequence ID" value="NZ_CP031598.1"/>
</dbReference>
<protein>
    <submittedName>
        <fullName evidence="4">Toxin ParE4</fullName>
    </submittedName>
</protein>
<evidence type="ECO:0000256" key="1">
    <source>
        <dbReference type="ARBA" id="ARBA00006226"/>
    </source>
</evidence>
<reference evidence="3 5" key="1">
    <citation type="submission" date="2015-04" db="EMBL/GenBank/DDBJ databases">
        <title>The draft genome sequence of Roseovarius indicus B108T.</title>
        <authorList>
            <person name="Li G."/>
            <person name="Lai Q."/>
            <person name="Shao Z."/>
            <person name="Yan P."/>
        </authorList>
    </citation>
    <scope>NUCLEOTIDE SEQUENCE [LARGE SCALE GENOMIC DNA]</scope>
    <source>
        <strain evidence="3 5">B108</strain>
    </source>
</reference>
<dbReference type="InterPro" id="IPR035093">
    <property type="entry name" value="RelE/ParE_toxin_dom_sf"/>
</dbReference>
<evidence type="ECO:0000313" key="6">
    <source>
        <dbReference type="Proteomes" id="UP000325785"/>
    </source>
</evidence>
<proteinExistence type="inferred from homology"/>
<organism evidence="3 5">
    <name type="scientific">Roseovarius indicus</name>
    <dbReference type="NCBI Taxonomy" id="540747"/>
    <lineage>
        <taxon>Bacteria</taxon>
        <taxon>Pseudomonadati</taxon>
        <taxon>Pseudomonadota</taxon>
        <taxon>Alphaproteobacteria</taxon>
        <taxon>Rhodobacterales</taxon>
        <taxon>Roseobacteraceae</taxon>
        <taxon>Roseovarius</taxon>
    </lineage>
</organism>